<dbReference type="EMBL" id="FNZQ01000003">
    <property type="protein sequence ID" value="SEL15454.1"/>
    <property type="molecule type" value="Genomic_DNA"/>
</dbReference>
<name>A0A1H7MW71_9RHOB</name>
<evidence type="ECO:0000313" key="3">
    <source>
        <dbReference type="Proteomes" id="UP000199283"/>
    </source>
</evidence>
<accession>A0A1H7MW71</accession>
<protein>
    <submittedName>
        <fullName evidence="2">Uncharacterized protein</fullName>
    </submittedName>
</protein>
<dbReference type="Proteomes" id="UP000199283">
    <property type="component" value="Unassembled WGS sequence"/>
</dbReference>
<organism evidence="2 3">
    <name type="scientific">Jannaschia helgolandensis</name>
    <dbReference type="NCBI Taxonomy" id="188906"/>
    <lineage>
        <taxon>Bacteria</taxon>
        <taxon>Pseudomonadati</taxon>
        <taxon>Pseudomonadota</taxon>
        <taxon>Alphaproteobacteria</taxon>
        <taxon>Rhodobacterales</taxon>
        <taxon>Roseobacteraceae</taxon>
        <taxon>Jannaschia</taxon>
    </lineage>
</organism>
<proteinExistence type="predicted"/>
<evidence type="ECO:0000313" key="2">
    <source>
        <dbReference type="EMBL" id="SEL15454.1"/>
    </source>
</evidence>
<gene>
    <name evidence="2" type="ORF">SAMN04488526_2087</name>
</gene>
<keyword evidence="3" id="KW-1185">Reference proteome</keyword>
<dbReference type="AlphaFoldDB" id="A0A1H7MW71"/>
<sequence>MIGQTTPGRRNMHLAYLLLAILAVAALTPVDAVHIETAKVPDSLAPQHATGPGPWPGFKH</sequence>
<evidence type="ECO:0000256" key="1">
    <source>
        <dbReference type="SAM" id="MobiDB-lite"/>
    </source>
</evidence>
<dbReference type="RefSeq" id="WP_092762492.1">
    <property type="nucleotide sequence ID" value="NZ_FNZQ01000003.1"/>
</dbReference>
<feature type="region of interest" description="Disordered" evidence="1">
    <location>
        <begin position="41"/>
        <end position="60"/>
    </location>
</feature>
<reference evidence="2 3" key="1">
    <citation type="submission" date="2016-10" db="EMBL/GenBank/DDBJ databases">
        <authorList>
            <person name="de Groot N.N."/>
        </authorList>
    </citation>
    <scope>NUCLEOTIDE SEQUENCE [LARGE SCALE GENOMIC DNA]</scope>
    <source>
        <strain evidence="2 3">DSM 14858</strain>
    </source>
</reference>